<sequence>MSEDSTADATAGAAAGERGTTDRGVGDRLRSLRAVAQRAFDTVVRTRAYLALALVYGLAVVALPLAGGVGGYLPLVLDLSTPVEVLVPLVAFGFGTWSVLADAASGELDAIRTFPVDRSTYVLGTFLGRAVGLLVAVLAPLVALGVSVPFVREPSTAVFVSHATVDSPTFFARFVALTAAYALVSLALAMAVSSLARSRRAAVAAAVVVALAAVVGVDALVVLGLAQGVVGPDTLAVALGLSPTGAFRGLVLSTATGGIVSTGPPAADVATSLVGLLGWFAVGLAVATLGAWSPGRR</sequence>
<dbReference type="GeneID" id="60590445"/>
<feature type="transmembrane region" description="Helical" evidence="2">
    <location>
        <begin position="203"/>
        <end position="226"/>
    </location>
</feature>
<name>A0A7T3FXM4_9EURY</name>
<accession>A0A7T3FXM4</accession>
<evidence type="ECO:0000313" key="3">
    <source>
        <dbReference type="EMBL" id="QPV62616.1"/>
    </source>
</evidence>
<feature type="transmembrane region" description="Helical" evidence="2">
    <location>
        <begin position="170"/>
        <end position="191"/>
    </location>
</feature>
<evidence type="ECO:0000256" key="1">
    <source>
        <dbReference type="SAM" id="MobiDB-lite"/>
    </source>
</evidence>
<dbReference type="EMBL" id="CP065856">
    <property type="protein sequence ID" value="QPV62616.1"/>
    <property type="molecule type" value="Genomic_DNA"/>
</dbReference>
<feature type="transmembrane region" description="Helical" evidence="2">
    <location>
        <begin position="48"/>
        <end position="73"/>
    </location>
</feature>
<dbReference type="KEGG" id="hlt:I7X12_18090"/>
<feature type="region of interest" description="Disordered" evidence="1">
    <location>
        <begin position="1"/>
        <end position="24"/>
    </location>
</feature>
<feature type="transmembrane region" description="Helical" evidence="2">
    <location>
        <begin position="85"/>
        <end position="105"/>
    </location>
</feature>
<proteinExistence type="predicted"/>
<dbReference type="OrthoDB" id="313530at2157"/>
<keyword evidence="2" id="KW-1133">Transmembrane helix</keyword>
<feature type="transmembrane region" description="Helical" evidence="2">
    <location>
        <begin position="126"/>
        <end position="150"/>
    </location>
</feature>
<dbReference type="GO" id="GO:0005886">
    <property type="term" value="C:plasma membrane"/>
    <property type="evidence" value="ECO:0007669"/>
    <property type="project" value="UniProtKB-SubCell"/>
</dbReference>
<dbReference type="RefSeq" id="WP_198061415.1">
    <property type="nucleotide sequence ID" value="NZ_CP065856.1"/>
</dbReference>
<keyword evidence="2" id="KW-0472">Membrane</keyword>
<keyword evidence="2" id="KW-0812">Transmembrane</keyword>
<dbReference type="GO" id="GO:0140359">
    <property type="term" value="F:ABC-type transporter activity"/>
    <property type="evidence" value="ECO:0007669"/>
    <property type="project" value="InterPro"/>
</dbReference>
<dbReference type="Proteomes" id="UP000595001">
    <property type="component" value="Chromosome"/>
</dbReference>
<protein>
    <submittedName>
        <fullName evidence="3">ABC transporter permease subunit</fullName>
    </submittedName>
</protein>
<dbReference type="AlphaFoldDB" id="A0A7T3FXM4"/>
<feature type="compositionally biased region" description="Low complexity" evidence="1">
    <location>
        <begin position="7"/>
        <end position="18"/>
    </location>
</feature>
<keyword evidence="4" id="KW-1185">Reference proteome</keyword>
<dbReference type="Pfam" id="PF12679">
    <property type="entry name" value="ABC2_membrane_2"/>
    <property type="match status" value="1"/>
</dbReference>
<evidence type="ECO:0000313" key="4">
    <source>
        <dbReference type="Proteomes" id="UP000595001"/>
    </source>
</evidence>
<feature type="transmembrane region" description="Helical" evidence="2">
    <location>
        <begin position="269"/>
        <end position="292"/>
    </location>
</feature>
<evidence type="ECO:0000256" key="2">
    <source>
        <dbReference type="SAM" id="Phobius"/>
    </source>
</evidence>
<organism evidence="3 4">
    <name type="scientific">Halosimplex litoreum</name>
    <dbReference type="NCBI Taxonomy" id="1198301"/>
    <lineage>
        <taxon>Archaea</taxon>
        <taxon>Methanobacteriati</taxon>
        <taxon>Methanobacteriota</taxon>
        <taxon>Stenosarchaea group</taxon>
        <taxon>Halobacteria</taxon>
        <taxon>Halobacteriales</taxon>
        <taxon>Haloarculaceae</taxon>
        <taxon>Halosimplex</taxon>
    </lineage>
</organism>
<reference evidence="3 4" key="1">
    <citation type="submission" date="2020-12" db="EMBL/GenBank/DDBJ databases">
        <title>Halosimplex halophilum sp. nov. and Halosimplex salinum sp. nov., two new members of the genus Halosimplex.</title>
        <authorList>
            <person name="Cui H.L."/>
        </authorList>
    </citation>
    <scope>NUCLEOTIDE SEQUENCE [LARGE SCALE GENOMIC DNA]</scope>
    <source>
        <strain evidence="3 4">YGH94</strain>
    </source>
</reference>
<gene>
    <name evidence="3" type="ORF">I7X12_18090</name>
</gene>